<dbReference type="OrthoDB" id="1297108at2759"/>
<protein>
    <submittedName>
        <fullName evidence="1">Uncharacterized protein</fullName>
    </submittedName>
</protein>
<name>A0A9J5ZRR6_SOLCO</name>
<proteinExistence type="predicted"/>
<reference evidence="1 2" key="1">
    <citation type="submission" date="2020-09" db="EMBL/GenBank/DDBJ databases">
        <title>De no assembly of potato wild relative species, Solanum commersonii.</title>
        <authorList>
            <person name="Cho K."/>
        </authorList>
    </citation>
    <scope>NUCLEOTIDE SEQUENCE [LARGE SCALE GENOMIC DNA]</scope>
    <source>
        <strain evidence="1">LZ3.2</strain>
        <tissue evidence="1">Leaf</tissue>
    </source>
</reference>
<dbReference type="PANTHER" id="PTHR48258:SF3">
    <property type="entry name" value="FK506-BINDING PROTEIN 4-LIKE ISOFORM X1"/>
    <property type="match status" value="1"/>
</dbReference>
<accession>A0A9J5ZRR6</accession>
<comment type="caution">
    <text evidence="1">The sequence shown here is derived from an EMBL/GenBank/DDBJ whole genome shotgun (WGS) entry which is preliminary data.</text>
</comment>
<evidence type="ECO:0000313" key="1">
    <source>
        <dbReference type="EMBL" id="KAG5614732.1"/>
    </source>
</evidence>
<sequence>MNFDDWFFMDCTNVKEKMNSRLCELYSLARGPFDGVQRFKARKTQNSGVLVRGEANGKNISYYGVFDEIIELQYFEGKRNESFVLASQENKFLYQGPSSSSWSIVLNGHSTYFLRSAIDEDTFDKMLCNENVKGYDRMDKNYEDDALLRHIVDYPYLKENSPLLRDASKS</sequence>
<evidence type="ECO:0000313" key="2">
    <source>
        <dbReference type="Proteomes" id="UP000824120"/>
    </source>
</evidence>
<dbReference type="PANTHER" id="PTHR48258">
    <property type="entry name" value="DUF4218 DOMAIN-CONTAINING PROTEIN-RELATED"/>
    <property type="match status" value="1"/>
</dbReference>
<gene>
    <name evidence="1" type="ORF">H5410_014556</name>
</gene>
<dbReference type="Proteomes" id="UP000824120">
    <property type="component" value="Chromosome 3"/>
</dbReference>
<keyword evidence="2" id="KW-1185">Reference proteome</keyword>
<dbReference type="AlphaFoldDB" id="A0A9J5ZRR6"/>
<dbReference type="EMBL" id="JACXVP010000003">
    <property type="protein sequence ID" value="KAG5614732.1"/>
    <property type="molecule type" value="Genomic_DNA"/>
</dbReference>
<organism evidence="1 2">
    <name type="scientific">Solanum commersonii</name>
    <name type="common">Commerson's wild potato</name>
    <name type="synonym">Commerson's nightshade</name>
    <dbReference type="NCBI Taxonomy" id="4109"/>
    <lineage>
        <taxon>Eukaryota</taxon>
        <taxon>Viridiplantae</taxon>
        <taxon>Streptophyta</taxon>
        <taxon>Embryophyta</taxon>
        <taxon>Tracheophyta</taxon>
        <taxon>Spermatophyta</taxon>
        <taxon>Magnoliopsida</taxon>
        <taxon>eudicotyledons</taxon>
        <taxon>Gunneridae</taxon>
        <taxon>Pentapetalae</taxon>
        <taxon>asterids</taxon>
        <taxon>lamiids</taxon>
        <taxon>Solanales</taxon>
        <taxon>Solanaceae</taxon>
        <taxon>Solanoideae</taxon>
        <taxon>Solaneae</taxon>
        <taxon>Solanum</taxon>
    </lineage>
</organism>